<protein>
    <submittedName>
        <fullName evidence="9">PTS system, mannose-specific IIB component</fullName>
    </submittedName>
</protein>
<evidence type="ECO:0000313" key="9">
    <source>
        <dbReference type="EMBL" id="SKA71864.1"/>
    </source>
</evidence>
<proteinExistence type="predicted"/>
<comment type="subcellular location">
    <subcellularLocation>
        <location evidence="1">Cytoplasm</location>
    </subcellularLocation>
</comment>
<evidence type="ECO:0000256" key="7">
    <source>
        <dbReference type="ARBA" id="ARBA00022777"/>
    </source>
</evidence>
<evidence type="ECO:0000256" key="2">
    <source>
        <dbReference type="ARBA" id="ARBA00022448"/>
    </source>
</evidence>
<dbReference type="GO" id="GO:0009401">
    <property type="term" value="P:phosphoenolpyruvate-dependent sugar phosphotransferase system"/>
    <property type="evidence" value="ECO:0007669"/>
    <property type="project" value="UniProtKB-KW"/>
</dbReference>
<keyword evidence="3" id="KW-0963">Cytoplasm</keyword>
<keyword evidence="2" id="KW-0813">Transport</keyword>
<keyword evidence="7" id="KW-0418">Kinase</keyword>
<evidence type="ECO:0000256" key="5">
    <source>
        <dbReference type="ARBA" id="ARBA00022679"/>
    </source>
</evidence>
<organism evidence="9 10">
    <name type="scientific">Desulfobaculum bizertense DSM 18034</name>
    <dbReference type="NCBI Taxonomy" id="1121442"/>
    <lineage>
        <taxon>Bacteria</taxon>
        <taxon>Pseudomonadati</taxon>
        <taxon>Thermodesulfobacteriota</taxon>
        <taxon>Desulfovibrionia</taxon>
        <taxon>Desulfovibrionales</taxon>
        <taxon>Desulfovibrionaceae</taxon>
        <taxon>Desulfobaculum</taxon>
    </lineage>
</organism>
<evidence type="ECO:0000256" key="4">
    <source>
        <dbReference type="ARBA" id="ARBA00022597"/>
    </source>
</evidence>
<sequence length="156" mass="17500">MFWVRVDNRLVHGQIIETWLPFTKSRWLLVANDALASDDLRQEIMGLAIPHGIETRFVAVEGLPNLVRELFGTEAEPDALILFANCEDARRAHEHGLGMATLNLGNLHYGPGKEQLCAHVALSDEDCQCLGYFASSGVELDFRCIPSEPVQVRRTW</sequence>
<name>A0A1T4W3I3_9BACT</name>
<dbReference type="Pfam" id="PF03830">
    <property type="entry name" value="PTSIIB_sorb"/>
    <property type="match status" value="1"/>
</dbReference>
<dbReference type="AlphaFoldDB" id="A0A1T4W3I3"/>
<dbReference type="GO" id="GO:0008982">
    <property type="term" value="F:protein-N(PI)-phosphohistidine-sugar phosphotransferase activity"/>
    <property type="evidence" value="ECO:0007669"/>
    <property type="project" value="InterPro"/>
</dbReference>
<dbReference type="OrthoDB" id="9788818at2"/>
<dbReference type="Proteomes" id="UP000189733">
    <property type="component" value="Unassembled WGS sequence"/>
</dbReference>
<keyword evidence="10" id="KW-1185">Reference proteome</keyword>
<feature type="domain" description="PTS EIIB type-4" evidence="8">
    <location>
        <begin position="1"/>
        <end position="156"/>
    </location>
</feature>
<dbReference type="EMBL" id="FUYA01000004">
    <property type="protein sequence ID" value="SKA71864.1"/>
    <property type="molecule type" value="Genomic_DNA"/>
</dbReference>
<dbReference type="GO" id="GO:0016301">
    <property type="term" value="F:kinase activity"/>
    <property type="evidence" value="ECO:0007669"/>
    <property type="project" value="UniProtKB-KW"/>
</dbReference>
<keyword evidence="6" id="KW-0598">Phosphotransferase system</keyword>
<dbReference type="RefSeq" id="WP_078684843.1">
    <property type="nucleotide sequence ID" value="NZ_FUYA01000004.1"/>
</dbReference>
<dbReference type="Gene3D" id="3.40.35.10">
    <property type="entry name" value="Phosphotransferase system, sorbose subfamily IIB component"/>
    <property type="match status" value="1"/>
</dbReference>
<keyword evidence="4" id="KW-0762">Sugar transport</keyword>
<evidence type="ECO:0000313" key="10">
    <source>
        <dbReference type="Proteomes" id="UP000189733"/>
    </source>
</evidence>
<evidence type="ECO:0000259" key="8">
    <source>
        <dbReference type="PROSITE" id="PS51101"/>
    </source>
</evidence>
<evidence type="ECO:0000256" key="3">
    <source>
        <dbReference type="ARBA" id="ARBA00022490"/>
    </source>
</evidence>
<dbReference type="PROSITE" id="PS51101">
    <property type="entry name" value="PTS_EIIB_TYPE_4"/>
    <property type="match status" value="1"/>
</dbReference>
<keyword evidence="5" id="KW-0808">Transferase</keyword>
<reference evidence="9 10" key="1">
    <citation type="submission" date="2017-02" db="EMBL/GenBank/DDBJ databases">
        <authorList>
            <person name="Peterson S.W."/>
        </authorList>
    </citation>
    <scope>NUCLEOTIDE SEQUENCE [LARGE SCALE GENOMIC DNA]</scope>
    <source>
        <strain evidence="9 10">DSM 18034</strain>
    </source>
</reference>
<gene>
    <name evidence="9" type="ORF">SAMN02745702_01570</name>
</gene>
<dbReference type="SUPFAM" id="SSF52728">
    <property type="entry name" value="PTS IIb component"/>
    <property type="match status" value="1"/>
</dbReference>
<evidence type="ECO:0000256" key="6">
    <source>
        <dbReference type="ARBA" id="ARBA00022683"/>
    </source>
</evidence>
<dbReference type="STRING" id="1121442.SAMN02745702_01570"/>
<evidence type="ECO:0000256" key="1">
    <source>
        <dbReference type="ARBA" id="ARBA00004496"/>
    </source>
</evidence>
<dbReference type="InterPro" id="IPR004720">
    <property type="entry name" value="PTS_IIB_sorbose-sp"/>
</dbReference>
<dbReference type="GO" id="GO:0005737">
    <property type="term" value="C:cytoplasm"/>
    <property type="evidence" value="ECO:0007669"/>
    <property type="project" value="UniProtKB-SubCell"/>
</dbReference>
<dbReference type="InterPro" id="IPR036667">
    <property type="entry name" value="PTS_IIB_sorbose-sp_sf"/>
</dbReference>
<accession>A0A1T4W3I3</accession>